<name>A0A849BUQ6_9ACTN</name>
<dbReference type="InterPro" id="IPR011042">
    <property type="entry name" value="6-blade_b-propeller_TolB-like"/>
</dbReference>
<feature type="non-terminal residue" evidence="3">
    <location>
        <position position="1"/>
    </location>
</feature>
<dbReference type="Proteomes" id="UP000555552">
    <property type="component" value="Unassembled WGS sequence"/>
</dbReference>
<dbReference type="PANTHER" id="PTHR19328:SF13">
    <property type="entry name" value="HIPL1 PROTEIN"/>
    <property type="match status" value="1"/>
</dbReference>
<evidence type="ECO:0000259" key="2">
    <source>
        <dbReference type="Pfam" id="PF07995"/>
    </source>
</evidence>
<dbReference type="PANTHER" id="PTHR19328">
    <property type="entry name" value="HEDGEHOG-INTERACTING PROTEIN"/>
    <property type="match status" value="1"/>
</dbReference>
<dbReference type="InterPro" id="IPR011041">
    <property type="entry name" value="Quinoprot_gluc/sorb_DH_b-prop"/>
</dbReference>
<evidence type="ECO:0000313" key="4">
    <source>
        <dbReference type="Proteomes" id="UP000555552"/>
    </source>
</evidence>
<dbReference type="AlphaFoldDB" id="A0A849BUQ6"/>
<dbReference type="Pfam" id="PF07995">
    <property type="entry name" value="GSDH"/>
    <property type="match status" value="1"/>
</dbReference>
<dbReference type="Gene3D" id="2.120.10.30">
    <property type="entry name" value="TolB, C-terminal domain"/>
    <property type="match status" value="1"/>
</dbReference>
<dbReference type="InterPro" id="IPR012938">
    <property type="entry name" value="Glc/Sorbosone_DH"/>
</dbReference>
<reference evidence="3 4" key="1">
    <citation type="submission" date="2020-05" db="EMBL/GenBank/DDBJ databases">
        <title>MicrobeNet Type strains.</title>
        <authorList>
            <person name="Nicholson A.C."/>
        </authorList>
    </citation>
    <scope>NUCLEOTIDE SEQUENCE [LARGE SCALE GENOMIC DNA]</scope>
    <source>
        <strain evidence="3 4">JCM 14547</strain>
    </source>
</reference>
<organism evidence="3 4">
    <name type="scientific">Pseudokineococcus marinus</name>
    <dbReference type="NCBI Taxonomy" id="351215"/>
    <lineage>
        <taxon>Bacteria</taxon>
        <taxon>Bacillati</taxon>
        <taxon>Actinomycetota</taxon>
        <taxon>Actinomycetes</taxon>
        <taxon>Kineosporiales</taxon>
        <taxon>Kineosporiaceae</taxon>
        <taxon>Pseudokineococcus</taxon>
    </lineage>
</organism>
<dbReference type="EMBL" id="JABEMA010000456">
    <property type="protein sequence ID" value="NNH24677.1"/>
    <property type="molecule type" value="Genomic_DNA"/>
</dbReference>
<evidence type="ECO:0000313" key="3">
    <source>
        <dbReference type="EMBL" id="NNH24677.1"/>
    </source>
</evidence>
<comment type="caution">
    <text evidence="3">The sequence shown here is derived from an EMBL/GenBank/DDBJ whole genome shotgun (WGS) entry which is preliminary data.</text>
</comment>
<evidence type="ECO:0000256" key="1">
    <source>
        <dbReference type="SAM" id="MobiDB-lite"/>
    </source>
</evidence>
<dbReference type="SUPFAM" id="SSF50952">
    <property type="entry name" value="Soluble quinoprotein glucose dehydrogenase"/>
    <property type="match status" value="1"/>
</dbReference>
<feature type="domain" description="Glucose/Sorbosone dehydrogenase" evidence="2">
    <location>
        <begin position="52"/>
        <end position="358"/>
    </location>
</feature>
<feature type="compositionally biased region" description="Low complexity" evidence="1">
    <location>
        <begin position="1"/>
        <end position="43"/>
    </location>
</feature>
<sequence length="367" mass="37643">GEVPASTASPSPTSPVPTTSAAPAPAAPTTAAPSATGTPTGPAEVVAEGLPLPWSVVALPDGSSLLSLRDEARVVRLTAAGDVVEVPTTSPDGTFGGALPRGEGGLLGLALSPSFGEDGLVYAYVTREGDNAVVRAVLSDDGLGEPETVLEGIPRAQVHNGGRLAFGPDGLLYVTTGDARQPELAQDPASLAGKVLRVTPDGEPAPGNPTEGSPVWTLGHRNVQGLGWDAQDRLYASEFGQDTWDELNLLEPGRNYGWPEVEGPGGQDAADAGFTDPLVWWRPSEASPSGLAVTDDAVWVSALRGQRLWRVPVATSPEGGPVGQPEPYLVGEHGRLRDVAVAPGGGALRVLTNDGDGEDQLLRLPLG</sequence>
<proteinExistence type="predicted"/>
<protein>
    <submittedName>
        <fullName evidence="3">PQQ-dependent sugar dehydrogenase</fullName>
    </submittedName>
</protein>
<keyword evidence="4" id="KW-1185">Reference proteome</keyword>
<accession>A0A849BUQ6</accession>
<gene>
    <name evidence="3" type="ORF">HLB09_16605</name>
</gene>
<feature type="region of interest" description="Disordered" evidence="1">
    <location>
        <begin position="1"/>
        <end position="45"/>
    </location>
</feature>